<dbReference type="OrthoDB" id="9808428at2"/>
<dbReference type="CDD" id="cd06260">
    <property type="entry name" value="DUF820-like"/>
    <property type="match status" value="1"/>
</dbReference>
<dbReference type="Gene3D" id="3.90.1570.10">
    <property type="entry name" value="tt1808, chain A"/>
    <property type="match status" value="1"/>
</dbReference>
<reference evidence="2 3" key="1">
    <citation type="submission" date="2018-12" db="EMBL/GenBank/DDBJ databases">
        <authorList>
            <person name="Feng G."/>
            <person name="Zhu H."/>
        </authorList>
    </citation>
    <scope>NUCLEOTIDE SEQUENCE [LARGE SCALE GENOMIC DNA]</scope>
    <source>
        <strain evidence="2 3">9PBR-2</strain>
    </source>
</reference>
<keyword evidence="2" id="KW-0255">Endonuclease</keyword>
<organism evidence="2 3">
    <name type="scientific">Hymenobacter metallilatus</name>
    <dbReference type="NCBI Taxonomy" id="2493666"/>
    <lineage>
        <taxon>Bacteria</taxon>
        <taxon>Pseudomonadati</taxon>
        <taxon>Bacteroidota</taxon>
        <taxon>Cytophagia</taxon>
        <taxon>Cytophagales</taxon>
        <taxon>Hymenobacteraceae</taxon>
        <taxon>Hymenobacter</taxon>
    </lineage>
</organism>
<dbReference type="PANTHER" id="PTHR36558">
    <property type="entry name" value="GLR1098 PROTEIN"/>
    <property type="match status" value="1"/>
</dbReference>
<dbReference type="Proteomes" id="UP000280066">
    <property type="component" value="Unassembled WGS sequence"/>
</dbReference>
<keyword evidence="2" id="KW-0378">Hydrolase</keyword>
<keyword evidence="2" id="KW-0540">Nuclease</keyword>
<dbReference type="InterPro" id="IPR008538">
    <property type="entry name" value="Uma2"/>
</dbReference>
<dbReference type="InterPro" id="IPR011335">
    <property type="entry name" value="Restrct_endonuc-II-like"/>
</dbReference>
<dbReference type="PANTHER" id="PTHR36558:SF1">
    <property type="entry name" value="RESTRICTION ENDONUCLEASE DOMAIN-CONTAINING PROTEIN-RELATED"/>
    <property type="match status" value="1"/>
</dbReference>
<proteinExistence type="predicted"/>
<evidence type="ECO:0000259" key="1">
    <source>
        <dbReference type="Pfam" id="PF05685"/>
    </source>
</evidence>
<keyword evidence="3" id="KW-1185">Reference proteome</keyword>
<feature type="domain" description="Putative restriction endonuclease" evidence="1">
    <location>
        <begin position="20"/>
        <end position="191"/>
    </location>
</feature>
<dbReference type="AlphaFoldDB" id="A0A3R9NN86"/>
<dbReference type="RefSeq" id="WP_125430680.1">
    <property type="nucleotide sequence ID" value="NZ_RWIS01000007.1"/>
</dbReference>
<sequence length="199" mass="22126">MAVITDISQLDLTKTYTYADYLTWRLEGAVELIRGKVRRMSPAPRVRHQQVSFRLNTLIGAALRGKTCQGFAAPFDVRLLKTTPNGDAQTSTVVQPDLCVVCDPAKLDEFGCVGAPDWIIEILSPGNTAHDSKTKFDLYEENGVLEYWMVDHGLKNIVVYTLGETGEYELQGEFYQPGLIPVATLPGVELEWAEVFEGI</sequence>
<name>A0A3R9NN86_9BACT</name>
<evidence type="ECO:0000313" key="3">
    <source>
        <dbReference type="Proteomes" id="UP000280066"/>
    </source>
</evidence>
<dbReference type="EMBL" id="RWIS01000007">
    <property type="protein sequence ID" value="RSK32547.1"/>
    <property type="molecule type" value="Genomic_DNA"/>
</dbReference>
<protein>
    <submittedName>
        <fullName evidence="2">Uma2 family endonuclease</fullName>
    </submittedName>
</protein>
<dbReference type="InterPro" id="IPR012296">
    <property type="entry name" value="Nuclease_put_TT1808"/>
</dbReference>
<dbReference type="Pfam" id="PF05685">
    <property type="entry name" value="Uma2"/>
    <property type="match status" value="1"/>
</dbReference>
<dbReference type="SUPFAM" id="SSF52980">
    <property type="entry name" value="Restriction endonuclease-like"/>
    <property type="match status" value="1"/>
</dbReference>
<gene>
    <name evidence="2" type="ORF">EI290_12525</name>
</gene>
<dbReference type="GO" id="GO:0004519">
    <property type="term" value="F:endonuclease activity"/>
    <property type="evidence" value="ECO:0007669"/>
    <property type="project" value="UniProtKB-KW"/>
</dbReference>
<comment type="caution">
    <text evidence="2">The sequence shown here is derived from an EMBL/GenBank/DDBJ whole genome shotgun (WGS) entry which is preliminary data.</text>
</comment>
<accession>A0A3R9NN86</accession>
<evidence type="ECO:0000313" key="2">
    <source>
        <dbReference type="EMBL" id="RSK32547.1"/>
    </source>
</evidence>